<comment type="caution">
    <text evidence="4">The sequence shown here is derived from an EMBL/GenBank/DDBJ whole genome shotgun (WGS) entry which is preliminary data.</text>
</comment>
<feature type="region of interest" description="Disordered" evidence="1">
    <location>
        <begin position="102"/>
        <end position="122"/>
    </location>
</feature>
<name>A0A7X1J7S0_9ACTN</name>
<protein>
    <submittedName>
        <fullName evidence="4">ANTAR domain-containing protein</fullName>
    </submittedName>
</protein>
<evidence type="ECO:0000313" key="5">
    <source>
        <dbReference type="Proteomes" id="UP000584670"/>
    </source>
</evidence>
<dbReference type="GO" id="GO:0003723">
    <property type="term" value="F:RNA binding"/>
    <property type="evidence" value="ECO:0007669"/>
    <property type="project" value="InterPro"/>
</dbReference>
<dbReference type="SUPFAM" id="SSF52172">
    <property type="entry name" value="CheY-like"/>
    <property type="match status" value="1"/>
</dbReference>
<dbReference type="AlphaFoldDB" id="A0A7X1J7S0"/>
<sequence>MSTCVATRDGERVLVTVTGVLHLEGGEALERTLHTALGGAGEGVDLDLSGLEFWDWSALSVLLSVRRQALAQGKTLLVTATSTVVERLLALTDTHALFAPASGTEEKDTGHSPPPAEPPHDAGVGLRSEVAHLRRAMQTRPEIDMARGILMASFNLSADEAWNVLVMASQNTNTKLHRLAEGVVTTVKGPPLPDPLQRQLTTAVATITAHEGHRRSGVGAGTGR</sequence>
<dbReference type="InterPro" id="IPR005561">
    <property type="entry name" value="ANTAR"/>
</dbReference>
<evidence type="ECO:0000259" key="2">
    <source>
        <dbReference type="PROSITE" id="PS50801"/>
    </source>
</evidence>
<accession>A0A7X1J7S0</accession>
<dbReference type="Pfam" id="PF03861">
    <property type="entry name" value="ANTAR"/>
    <property type="match status" value="1"/>
</dbReference>
<dbReference type="CDD" id="cd07043">
    <property type="entry name" value="STAS_anti-anti-sigma_factors"/>
    <property type="match status" value="1"/>
</dbReference>
<dbReference type="Gene3D" id="3.30.750.24">
    <property type="entry name" value="STAS domain"/>
    <property type="match status" value="1"/>
</dbReference>
<dbReference type="Gene3D" id="1.10.10.10">
    <property type="entry name" value="Winged helix-like DNA-binding domain superfamily/Winged helix DNA-binding domain"/>
    <property type="match status" value="1"/>
</dbReference>
<reference evidence="4 5" key="1">
    <citation type="submission" date="2020-08" db="EMBL/GenBank/DDBJ databases">
        <title>Streptomyces sp. PSKA01 genome sequencing and assembly.</title>
        <authorList>
            <person name="Mandal S."/>
            <person name="Maiti P.K."/>
            <person name="Das P."/>
        </authorList>
    </citation>
    <scope>NUCLEOTIDE SEQUENCE [LARGE SCALE GENOMIC DNA]</scope>
    <source>
        <strain evidence="4 5">PSKA01</strain>
    </source>
</reference>
<feature type="domain" description="ANTAR" evidence="3">
    <location>
        <begin position="123"/>
        <end position="184"/>
    </location>
</feature>
<dbReference type="RefSeq" id="WP_186284589.1">
    <property type="nucleotide sequence ID" value="NZ_JACMSF010000028.1"/>
</dbReference>
<evidence type="ECO:0000259" key="3">
    <source>
        <dbReference type="PROSITE" id="PS50921"/>
    </source>
</evidence>
<dbReference type="PROSITE" id="PS50801">
    <property type="entry name" value="STAS"/>
    <property type="match status" value="1"/>
</dbReference>
<gene>
    <name evidence="4" type="ORF">H4N64_24645</name>
</gene>
<dbReference type="Proteomes" id="UP000584670">
    <property type="component" value="Unassembled WGS sequence"/>
</dbReference>
<keyword evidence="5" id="KW-1185">Reference proteome</keyword>
<dbReference type="InterPro" id="IPR036388">
    <property type="entry name" value="WH-like_DNA-bd_sf"/>
</dbReference>
<dbReference type="PROSITE" id="PS50921">
    <property type="entry name" value="ANTAR"/>
    <property type="match status" value="1"/>
</dbReference>
<evidence type="ECO:0000313" key="4">
    <source>
        <dbReference type="EMBL" id="MBC2904727.1"/>
    </source>
</evidence>
<evidence type="ECO:0000256" key="1">
    <source>
        <dbReference type="SAM" id="MobiDB-lite"/>
    </source>
</evidence>
<dbReference type="SMART" id="SM01012">
    <property type="entry name" value="ANTAR"/>
    <property type="match status" value="1"/>
</dbReference>
<dbReference type="SUPFAM" id="SSF52091">
    <property type="entry name" value="SpoIIaa-like"/>
    <property type="match status" value="1"/>
</dbReference>
<dbReference type="InterPro" id="IPR002645">
    <property type="entry name" value="STAS_dom"/>
</dbReference>
<dbReference type="Pfam" id="PF13466">
    <property type="entry name" value="STAS_2"/>
    <property type="match status" value="1"/>
</dbReference>
<dbReference type="EMBL" id="JACMSF010000028">
    <property type="protein sequence ID" value="MBC2904727.1"/>
    <property type="molecule type" value="Genomic_DNA"/>
</dbReference>
<dbReference type="InterPro" id="IPR058548">
    <property type="entry name" value="MlaB-like_STAS"/>
</dbReference>
<dbReference type="InterPro" id="IPR036513">
    <property type="entry name" value="STAS_dom_sf"/>
</dbReference>
<feature type="domain" description="STAS" evidence="2">
    <location>
        <begin position="13"/>
        <end position="92"/>
    </location>
</feature>
<organism evidence="4 5">
    <name type="scientific">Streptomyces cupreus</name>
    <dbReference type="NCBI Taxonomy" id="2759956"/>
    <lineage>
        <taxon>Bacteria</taxon>
        <taxon>Bacillati</taxon>
        <taxon>Actinomycetota</taxon>
        <taxon>Actinomycetes</taxon>
        <taxon>Kitasatosporales</taxon>
        <taxon>Streptomycetaceae</taxon>
        <taxon>Streptomyces</taxon>
    </lineage>
</organism>
<dbReference type="InterPro" id="IPR011006">
    <property type="entry name" value="CheY-like_superfamily"/>
</dbReference>
<proteinExistence type="predicted"/>